<gene>
    <name evidence="3" type="ordered locus">DMR_41320</name>
</gene>
<feature type="transmembrane region" description="Helical" evidence="1">
    <location>
        <begin position="68"/>
        <end position="85"/>
    </location>
</feature>
<organism evidence="3 4">
    <name type="scientific">Solidesulfovibrio magneticus (strain ATCC 700980 / DSM 13731 / RS-1)</name>
    <name type="common">Desulfovibrio magneticus</name>
    <dbReference type="NCBI Taxonomy" id="573370"/>
    <lineage>
        <taxon>Bacteria</taxon>
        <taxon>Pseudomonadati</taxon>
        <taxon>Thermodesulfobacteriota</taxon>
        <taxon>Desulfovibrionia</taxon>
        <taxon>Desulfovibrionales</taxon>
        <taxon>Desulfovibrionaceae</taxon>
        <taxon>Solidesulfovibrio</taxon>
    </lineage>
</organism>
<dbReference type="PANTHER" id="PTHR30007:SF1">
    <property type="entry name" value="BLR1914 PROTEIN"/>
    <property type="match status" value="1"/>
</dbReference>
<dbReference type="HOGENOM" id="CLU_055261_9_3_7"/>
<keyword evidence="1" id="KW-0472">Membrane</keyword>
<dbReference type="KEGG" id="dma:DMR_41320"/>
<protein>
    <recommendedName>
        <fullName evidence="2">Transposase DDE domain-containing protein</fullName>
    </recommendedName>
</protein>
<keyword evidence="1" id="KW-0812">Transmembrane</keyword>
<reference evidence="3 4" key="1">
    <citation type="journal article" date="2009" name="Genome Res.">
        <title>Whole genome sequence of Desulfovibrio magneticus strain RS-1 revealed common gene clusters in magnetotactic bacteria.</title>
        <authorList>
            <person name="Nakazawa H."/>
            <person name="Arakaki A."/>
            <person name="Narita-Yamada S."/>
            <person name="Yashiro I."/>
            <person name="Jinno K."/>
            <person name="Aoki N."/>
            <person name="Tsuruyama A."/>
            <person name="Okamura Y."/>
            <person name="Tanikawa S."/>
            <person name="Fujita N."/>
            <person name="Takeyama H."/>
            <person name="Matsunaga T."/>
        </authorList>
    </citation>
    <scope>NUCLEOTIDE SEQUENCE [LARGE SCALE GENOMIC DNA]</scope>
    <source>
        <strain evidence="4">ATCC 700980 / DSM 13731 / RS-1</strain>
    </source>
</reference>
<name>C4XPS3_SOLM1</name>
<dbReference type="PANTHER" id="PTHR30007">
    <property type="entry name" value="PHP DOMAIN PROTEIN"/>
    <property type="match status" value="1"/>
</dbReference>
<evidence type="ECO:0000256" key="1">
    <source>
        <dbReference type="SAM" id="Phobius"/>
    </source>
</evidence>
<dbReference type="InterPro" id="IPR025668">
    <property type="entry name" value="Tnp_DDE_dom"/>
</dbReference>
<feature type="domain" description="Transposase DDE" evidence="2">
    <location>
        <begin position="1"/>
        <end position="85"/>
    </location>
</feature>
<keyword evidence="1" id="KW-1133">Transmembrane helix</keyword>
<dbReference type="EMBL" id="AP010904">
    <property type="protein sequence ID" value="BAH77623.1"/>
    <property type="molecule type" value="Genomic_DNA"/>
</dbReference>
<dbReference type="eggNOG" id="COG3385">
    <property type="taxonomic scope" value="Bacteria"/>
</dbReference>
<keyword evidence="4" id="KW-1185">Reference proteome</keyword>
<sequence length="86" mass="10045">MIADKGYDSQTIVDAVISKGAEPVIPARSHRKTSRDYDRYIYKERNAIERMFNKIKHFRRIATRYDKLGIAYLSFLHVAAIAGWLR</sequence>
<dbReference type="Pfam" id="PF13586">
    <property type="entry name" value="DDE_Tnp_1_2"/>
    <property type="match status" value="1"/>
</dbReference>
<dbReference type="STRING" id="573370.DMR_41320"/>
<evidence type="ECO:0000313" key="3">
    <source>
        <dbReference type="EMBL" id="BAH77623.1"/>
    </source>
</evidence>
<evidence type="ECO:0000259" key="2">
    <source>
        <dbReference type="Pfam" id="PF13586"/>
    </source>
</evidence>
<accession>C4XPS3</accession>
<evidence type="ECO:0000313" key="4">
    <source>
        <dbReference type="Proteomes" id="UP000009071"/>
    </source>
</evidence>
<dbReference type="AlphaFoldDB" id="C4XPS3"/>
<dbReference type="Proteomes" id="UP000009071">
    <property type="component" value="Chromosome"/>
</dbReference>
<proteinExistence type="predicted"/>